<evidence type="ECO:0000313" key="13">
    <source>
        <dbReference type="EMBL" id="KAK1411054.1"/>
    </source>
</evidence>
<dbReference type="GO" id="GO:0006508">
    <property type="term" value="P:proteolysis"/>
    <property type="evidence" value="ECO:0007669"/>
    <property type="project" value="UniProtKB-KW"/>
</dbReference>
<sequence length="787" mass="85995">MTSGYHFFLGLAFMSLCVMQTVSTLDVYIVYLGLKDVQDPILTSKYHLRLLSGVFQRKEDAKQSMVYSYKHSFSGFSAKINSTQAATLAGMEEVISVFKSRILRLHTTRSWDFMGLNLNPAGDQSKPLQLTHGDNTVVGLFDTGIWPESKSFHEEPNMHPIPRTWKGKCVCGQNFNPKTACNLKLVGARYYLNGYEQEHGPLNTNETSEYRSPRDANGHGTHTASIAVGSTVKTAGFFGFGQGTARGGAPRARLAVYKVCWEDGKCSEADILAAFDEAIKDGVNVISASFGSPPPQLPFYNSSTDIGSFHAMQEGISVIFSAGNNGPDPSLVQNVAPWSTCVGASSIDRNFPTRVLLDNSLSFMGESFNTKHIEARLVGARKYFRGGICKTDRWRNKSAVGDVILCFSTQGPVAIEEAEVASWIANATGLIFANSPTRQYVDVDIIPTIRIDMTQGAKLNSYLSQSIKNQAKVCIFPSKTVIKQSPAPVVADFSSRGPSSISPDILKPDISAPGISILAAWPPGISPTSTEIDQRSVEWNFQSGTSMSCPHVSGVVALIKSVHPGWSPAAIKSALMTTAYNKDKNHDTVLSGGTNEECTPFDIGAGHLNPLKAMDPGLVYDTKTDDYILFLCNNGYTKDQIKKIINLNPGTTINCPKQRATNAHLNYPSITVSSLQSTITIKRTVRNVSAKKITVYIASIVSPHGVEVTVWPRILFFTYLSDEHSYYVTLKPQKMSRGRYDYGEIVWFDGFYTVKSPLVVCVDTAATDDDDDAIDGSLQALDELKQV</sequence>
<dbReference type="SUPFAM" id="SSF52743">
    <property type="entry name" value="Subtilisin-like"/>
    <property type="match status" value="1"/>
</dbReference>
<evidence type="ECO:0000313" key="14">
    <source>
        <dbReference type="Proteomes" id="UP001229421"/>
    </source>
</evidence>
<dbReference type="Gene3D" id="3.50.30.30">
    <property type="match status" value="1"/>
</dbReference>
<evidence type="ECO:0000256" key="2">
    <source>
        <dbReference type="ARBA" id="ARBA00022670"/>
    </source>
</evidence>
<dbReference type="Gene3D" id="3.40.50.200">
    <property type="entry name" value="Peptidase S8/S53 domain"/>
    <property type="match status" value="1"/>
</dbReference>
<protein>
    <submittedName>
        <fullName evidence="13">Uncharacterized protein</fullName>
    </submittedName>
</protein>
<dbReference type="InterPro" id="IPR000209">
    <property type="entry name" value="Peptidase_S8/S53_dom"/>
</dbReference>
<dbReference type="InterPro" id="IPR010259">
    <property type="entry name" value="S8pro/Inhibitor_I9"/>
</dbReference>
<feature type="active site" description="Charge relay system" evidence="6 7">
    <location>
        <position position="142"/>
    </location>
</feature>
<feature type="domain" description="Peptidase S8/S53" evidence="10">
    <location>
        <begin position="133"/>
        <end position="583"/>
    </location>
</feature>
<dbReference type="CDD" id="cd04852">
    <property type="entry name" value="Peptidases_S8_3"/>
    <property type="match status" value="1"/>
</dbReference>
<dbReference type="Pfam" id="PF05922">
    <property type="entry name" value="Inhibitor_I9"/>
    <property type="match status" value="1"/>
</dbReference>
<dbReference type="Pfam" id="PF00082">
    <property type="entry name" value="Peptidase_S8"/>
    <property type="match status" value="1"/>
</dbReference>
<keyword evidence="14" id="KW-1185">Reference proteome</keyword>
<keyword evidence="5 7" id="KW-0720">Serine protease</keyword>
<feature type="active site" description="Charge relay system" evidence="6 7">
    <location>
        <position position="219"/>
    </location>
</feature>
<dbReference type="CDD" id="cd02120">
    <property type="entry name" value="PA_subtilisin_like"/>
    <property type="match status" value="1"/>
</dbReference>
<dbReference type="InterPro" id="IPR034197">
    <property type="entry name" value="Peptidases_S8_3"/>
</dbReference>
<dbReference type="PROSITE" id="PS51892">
    <property type="entry name" value="SUBTILASE"/>
    <property type="match status" value="1"/>
</dbReference>
<dbReference type="InterPro" id="IPR015500">
    <property type="entry name" value="Peptidase_S8_subtilisin-rel"/>
</dbReference>
<reference evidence="13" key="1">
    <citation type="journal article" date="2023" name="bioRxiv">
        <title>Improved chromosome-level genome assembly for marigold (Tagetes erecta).</title>
        <authorList>
            <person name="Jiang F."/>
            <person name="Yuan L."/>
            <person name="Wang S."/>
            <person name="Wang H."/>
            <person name="Xu D."/>
            <person name="Wang A."/>
            <person name="Fan W."/>
        </authorList>
    </citation>
    <scope>NUCLEOTIDE SEQUENCE</scope>
    <source>
        <strain evidence="13">WSJ</strain>
        <tissue evidence="13">Leaf</tissue>
    </source>
</reference>
<dbReference type="Gene3D" id="3.30.70.80">
    <property type="entry name" value="Peptidase S8 propeptide/proteinase inhibitor I9"/>
    <property type="match status" value="1"/>
</dbReference>
<feature type="compositionally biased region" description="Basic and acidic residues" evidence="8">
    <location>
        <begin position="208"/>
        <end position="217"/>
    </location>
</feature>
<dbReference type="EMBL" id="JAUHHV010000010">
    <property type="protein sequence ID" value="KAK1411054.1"/>
    <property type="molecule type" value="Genomic_DNA"/>
</dbReference>
<evidence type="ECO:0000256" key="5">
    <source>
        <dbReference type="ARBA" id="ARBA00022825"/>
    </source>
</evidence>
<dbReference type="InterPro" id="IPR037045">
    <property type="entry name" value="S8pro/Inhibitor_I9_sf"/>
</dbReference>
<evidence type="ECO:0000256" key="4">
    <source>
        <dbReference type="ARBA" id="ARBA00022801"/>
    </source>
</evidence>
<evidence type="ECO:0000259" key="11">
    <source>
        <dbReference type="Pfam" id="PF05922"/>
    </source>
</evidence>
<evidence type="ECO:0000256" key="6">
    <source>
        <dbReference type="PIRSR" id="PIRSR615500-1"/>
    </source>
</evidence>
<dbReference type="InterPro" id="IPR041469">
    <property type="entry name" value="Subtilisin-like_FN3"/>
</dbReference>
<dbReference type="InterPro" id="IPR036852">
    <property type="entry name" value="Peptidase_S8/S53_dom_sf"/>
</dbReference>
<feature type="region of interest" description="Disordered" evidence="8">
    <location>
        <begin position="201"/>
        <end position="222"/>
    </location>
</feature>
<feature type="domain" description="Subtilisin-like protease fibronectin type-III" evidence="12">
    <location>
        <begin position="665"/>
        <end position="760"/>
    </location>
</feature>
<dbReference type="FunFam" id="3.30.70.80:FF:000002">
    <property type="entry name" value="Subtilisin-like protease SBT5.3"/>
    <property type="match status" value="1"/>
</dbReference>
<gene>
    <name evidence="13" type="ORF">QVD17_37598</name>
</gene>
<evidence type="ECO:0000256" key="7">
    <source>
        <dbReference type="PROSITE-ProRule" id="PRU01240"/>
    </source>
</evidence>
<evidence type="ECO:0000256" key="8">
    <source>
        <dbReference type="SAM" id="MobiDB-lite"/>
    </source>
</evidence>
<proteinExistence type="inferred from homology"/>
<evidence type="ECO:0000259" key="12">
    <source>
        <dbReference type="Pfam" id="PF17766"/>
    </source>
</evidence>
<accession>A0AAD8JUI4</accession>
<comment type="caution">
    <text evidence="13">The sequence shown here is derived from an EMBL/GenBank/DDBJ whole genome shotgun (WGS) entry which is preliminary data.</text>
</comment>
<feature type="domain" description="Inhibitor I9" evidence="11">
    <location>
        <begin position="27"/>
        <end position="106"/>
    </location>
</feature>
<evidence type="ECO:0000256" key="3">
    <source>
        <dbReference type="ARBA" id="ARBA00022729"/>
    </source>
</evidence>
<feature type="chain" id="PRO_5042181007" evidence="9">
    <location>
        <begin position="25"/>
        <end position="787"/>
    </location>
</feature>
<name>A0AAD8JUI4_TARER</name>
<organism evidence="13 14">
    <name type="scientific">Tagetes erecta</name>
    <name type="common">African marigold</name>
    <dbReference type="NCBI Taxonomy" id="13708"/>
    <lineage>
        <taxon>Eukaryota</taxon>
        <taxon>Viridiplantae</taxon>
        <taxon>Streptophyta</taxon>
        <taxon>Embryophyta</taxon>
        <taxon>Tracheophyta</taxon>
        <taxon>Spermatophyta</taxon>
        <taxon>Magnoliopsida</taxon>
        <taxon>eudicotyledons</taxon>
        <taxon>Gunneridae</taxon>
        <taxon>Pentapetalae</taxon>
        <taxon>asterids</taxon>
        <taxon>campanulids</taxon>
        <taxon>Asterales</taxon>
        <taxon>Asteraceae</taxon>
        <taxon>Asteroideae</taxon>
        <taxon>Heliantheae alliance</taxon>
        <taxon>Tageteae</taxon>
        <taxon>Tagetes</taxon>
    </lineage>
</organism>
<feature type="signal peptide" evidence="9">
    <location>
        <begin position="1"/>
        <end position="24"/>
    </location>
</feature>
<keyword evidence="3 9" id="KW-0732">Signal</keyword>
<dbReference type="FunFam" id="3.40.50.200:FF:000006">
    <property type="entry name" value="Subtilisin-like protease SBT1.5"/>
    <property type="match status" value="1"/>
</dbReference>
<dbReference type="Pfam" id="PF17766">
    <property type="entry name" value="fn3_6"/>
    <property type="match status" value="1"/>
</dbReference>
<evidence type="ECO:0000256" key="9">
    <source>
        <dbReference type="SAM" id="SignalP"/>
    </source>
</evidence>
<dbReference type="GO" id="GO:0004252">
    <property type="term" value="F:serine-type endopeptidase activity"/>
    <property type="evidence" value="ECO:0007669"/>
    <property type="project" value="UniProtKB-UniRule"/>
</dbReference>
<dbReference type="AlphaFoldDB" id="A0AAD8JUI4"/>
<evidence type="ECO:0000256" key="1">
    <source>
        <dbReference type="ARBA" id="ARBA00011073"/>
    </source>
</evidence>
<comment type="similarity">
    <text evidence="1 7">Belongs to the peptidase S8 family.</text>
</comment>
<keyword evidence="4 7" id="KW-0378">Hydrolase</keyword>
<keyword evidence="2 7" id="KW-0645">Protease</keyword>
<evidence type="ECO:0000259" key="10">
    <source>
        <dbReference type="Pfam" id="PF00082"/>
    </source>
</evidence>
<feature type="active site" description="Charge relay system" evidence="6 7">
    <location>
        <position position="546"/>
    </location>
</feature>
<dbReference type="PROSITE" id="PS00138">
    <property type="entry name" value="SUBTILASE_SER"/>
    <property type="match status" value="1"/>
</dbReference>
<dbReference type="PANTHER" id="PTHR10795">
    <property type="entry name" value="PROPROTEIN CONVERTASE SUBTILISIN/KEXIN"/>
    <property type="match status" value="1"/>
</dbReference>
<dbReference type="PRINTS" id="PR00723">
    <property type="entry name" value="SUBTILISIN"/>
</dbReference>
<dbReference type="Proteomes" id="UP001229421">
    <property type="component" value="Unassembled WGS sequence"/>
</dbReference>
<dbReference type="InterPro" id="IPR045051">
    <property type="entry name" value="SBT"/>
</dbReference>
<dbReference type="Gene3D" id="2.60.40.2310">
    <property type="match status" value="1"/>
</dbReference>
<dbReference type="InterPro" id="IPR023828">
    <property type="entry name" value="Peptidase_S8_Ser-AS"/>
</dbReference>